<evidence type="ECO:0000259" key="1">
    <source>
        <dbReference type="Pfam" id="PF12804"/>
    </source>
</evidence>
<dbReference type="Proteomes" id="UP000460157">
    <property type="component" value="Unassembled WGS sequence"/>
</dbReference>
<keyword evidence="2" id="KW-0808">Transferase</keyword>
<dbReference type="SUPFAM" id="SSF53448">
    <property type="entry name" value="Nucleotide-diphospho-sugar transferases"/>
    <property type="match status" value="1"/>
</dbReference>
<sequence length="205" mass="21318">MVAGRDVQAVLLAGGAGTRLGGADKALLIHRGRTLLEHWGAALAERGVGTAVVGGEHLRPQLPAGFRLTREDPPLSGPAAAVCAGVRALPPVEGTPAHTVLLLSVDTVDPGPLLDWLAGWLPPVSAAGEQATVPRDREGRFQMLSAAVSGAWLRRRVAALSPGQETGQSLRWLLKGARTVHPVLPAGLGRDVDDHQDARALGIDL</sequence>
<dbReference type="Gene3D" id="3.90.550.10">
    <property type="entry name" value="Spore Coat Polysaccharide Biosynthesis Protein SpsA, Chain A"/>
    <property type="match status" value="1"/>
</dbReference>
<dbReference type="EMBL" id="WRPM01000095">
    <property type="protein sequence ID" value="MVT27262.1"/>
    <property type="molecule type" value="Genomic_DNA"/>
</dbReference>
<dbReference type="RefSeq" id="WP_157325029.1">
    <property type="nucleotide sequence ID" value="NZ_BMFX01000002.1"/>
</dbReference>
<dbReference type="Pfam" id="PF12804">
    <property type="entry name" value="NTP_transf_3"/>
    <property type="match status" value="1"/>
</dbReference>
<dbReference type="AlphaFoldDB" id="A0A7K1ULQ2"/>
<proteinExistence type="predicted"/>
<comment type="caution">
    <text evidence="2">The sequence shown here is derived from an EMBL/GenBank/DDBJ whole genome shotgun (WGS) entry which is preliminary data.</text>
</comment>
<feature type="domain" description="MobA-like NTP transferase" evidence="1">
    <location>
        <begin position="9"/>
        <end position="167"/>
    </location>
</feature>
<dbReference type="InterPro" id="IPR025877">
    <property type="entry name" value="MobA-like_NTP_Trfase"/>
</dbReference>
<dbReference type="OrthoDB" id="4408226at2"/>
<reference evidence="2 3" key="1">
    <citation type="submission" date="2019-12" db="EMBL/GenBank/DDBJ databases">
        <title>Nesterenkonia muleiensis sp. nov., a novel actinobacterium isolated from sap of Populus euphratica.</title>
        <authorList>
            <person name="Wang R."/>
        </authorList>
    </citation>
    <scope>NUCLEOTIDE SEQUENCE [LARGE SCALE GENOMIC DNA]</scope>
    <source>
        <strain evidence="2 3">F10</strain>
    </source>
</reference>
<name>A0A7K1ULQ2_9MICC</name>
<gene>
    <name evidence="2" type="ORF">GNZ21_13035</name>
</gene>
<dbReference type="InterPro" id="IPR029044">
    <property type="entry name" value="Nucleotide-diphossugar_trans"/>
</dbReference>
<evidence type="ECO:0000313" key="3">
    <source>
        <dbReference type="Proteomes" id="UP000460157"/>
    </source>
</evidence>
<accession>A0A7K1ULQ2</accession>
<keyword evidence="3" id="KW-1185">Reference proteome</keyword>
<organism evidence="2 3">
    <name type="scientific">Nesterenkonia alkaliphila</name>
    <dbReference type="NCBI Taxonomy" id="1463631"/>
    <lineage>
        <taxon>Bacteria</taxon>
        <taxon>Bacillati</taxon>
        <taxon>Actinomycetota</taxon>
        <taxon>Actinomycetes</taxon>
        <taxon>Micrococcales</taxon>
        <taxon>Micrococcaceae</taxon>
        <taxon>Nesterenkonia</taxon>
    </lineage>
</organism>
<evidence type="ECO:0000313" key="2">
    <source>
        <dbReference type="EMBL" id="MVT27262.1"/>
    </source>
</evidence>
<protein>
    <submittedName>
        <fullName evidence="2">NTP transferase domain-containing protein</fullName>
    </submittedName>
</protein>
<dbReference type="GO" id="GO:0016779">
    <property type="term" value="F:nucleotidyltransferase activity"/>
    <property type="evidence" value="ECO:0007669"/>
    <property type="project" value="UniProtKB-ARBA"/>
</dbReference>